<protein>
    <recommendedName>
        <fullName evidence="6">BAG domain-containing protein</fullName>
    </recommendedName>
</protein>
<dbReference type="GO" id="GO:0003723">
    <property type="term" value="F:RNA binding"/>
    <property type="evidence" value="ECO:0007669"/>
    <property type="project" value="InterPro"/>
</dbReference>
<evidence type="ECO:0000313" key="4">
    <source>
        <dbReference type="EMBL" id="KAF9785091.1"/>
    </source>
</evidence>
<dbReference type="InterPro" id="IPR003103">
    <property type="entry name" value="BAG_domain"/>
</dbReference>
<feature type="domain" description="CPL" evidence="3">
    <location>
        <begin position="66"/>
        <end position="177"/>
    </location>
</feature>
<name>A0A9P6HE03_9AGAM</name>
<sequence length="617" mass="67883">MLLVLPTTSATRPVSYFAPQPYEQYPSQGYYTFHDAPRFTAPSYPSHLDPFLRPSAEELEEREYRRALEVIVNHRRRQAEKEAAIRRQQLSEAARQRYFAALAAELQQLRQEQSIAARRAEFVRSQRARAPLATVERQQALSAFLQQLKEPQPITRQPHVVKRKPLADVLKQRIAGESDADITQPIKNILSALEPRPAESKERKASNQDASGLENILTSIFPGLNFRAQPEPIPSTEQVKTSVPDRGKGKTRAVDVEDPKKSETGPESTEEVLANILRHVMGLSESAPIPRSPDEAGPSGSSSSSQAKPAVTEGEQVQIDRAIALSQVERAQNTLTRLQTDFVLPTELDHYAPSIDERDETASISSVSSSDLTKFIPYTHVNKPVYKYENELHGLLEELDRIDSHGDIEVREKRRAVVKAVEKALEGVERVVGEAVEKRLSIVSNAVEAPQEPLNSDVDDNVTKEALDTQDQVDATVIVNNDSVPEPSIPVLAEETILSSAGVPSSVDEVLPEIATLTVPEMAADLPSEQTLSEQVEASTTQVTSDSVTSDVGTEAEPTGPEVHSDAPEIVATFLLPGKASPPSPIQQFQKIDSDSESEVFSLDGDAERSDWSEVEQ</sequence>
<dbReference type="Pfam" id="PF08144">
    <property type="entry name" value="CPL"/>
    <property type="match status" value="1"/>
</dbReference>
<evidence type="ECO:0000313" key="5">
    <source>
        <dbReference type="Proteomes" id="UP000736335"/>
    </source>
</evidence>
<accession>A0A9P6HE03</accession>
<reference evidence="4" key="2">
    <citation type="submission" date="2020-11" db="EMBL/GenBank/DDBJ databases">
        <authorList>
            <consortium name="DOE Joint Genome Institute"/>
            <person name="Kuo A."/>
            <person name="Miyauchi S."/>
            <person name="Kiss E."/>
            <person name="Drula E."/>
            <person name="Kohler A."/>
            <person name="Sanchez-Garcia M."/>
            <person name="Andreopoulos B."/>
            <person name="Barry K.W."/>
            <person name="Bonito G."/>
            <person name="Buee M."/>
            <person name="Carver A."/>
            <person name="Chen C."/>
            <person name="Cichocki N."/>
            <person name="Clum A."/>
            <person name="Culley D."/>
            <person name="Crous P.W."/>
            <person name="Fauchery L."/>
            <person name="Girlanda M."/>
            <person name="Hayes R."/>
            <person name="Keri Z."/>
            <person name="Labutti K."/>
            <person name="Lipzen A."/>
            <person name="Lombard V."/>
            <person name="Magnuson J."/>
            <person name="Maillard F."/>
            <person name="Morin E."/>
            <person name="Murat C."/>
            <person name="Nolan M."/>
            <person name="Ohm R."/>
            <person name="Pangilinan J."/>
            <person name="Pereira M."/>
            <person name="Perotto S."/>
            <person name="Peter M."/>
            <person name="Riley R."/>
            <person name="Sitrit Y."/>
            <person name="Stielow B."/>
            <person name="Szollosi G."/>
            <person name="Zifcakova L."/>
            <person name="Stursova M."/>
            <person name="Spatafora J.W."/>
            <person name="Tedersoo L."/>
            <person name="Vaario L.-M."/>
            <person name="Yamada A."/>
            <person name="Yan M."/>
            <person name="Wang P."/>
            <person name="Xu J."/>
            <person name="Bruns T."/>
            <person name="Baldrian P."/>
            <person name="Vilgalys R."/>
            <person name="Henrissat B."/>
            <person name="Grigoriev I.V."/>
            <person name="Hibbett D."/>
            <person name="Nagy L.G."/>
            <person name="Martin F.M."/>
        </authorList>
    </citation>
    <scope>NUCLEOTIDE SEQUENCE</scope>
    <source>
        <strain evidence="4">UH-Tt-Lm1</strain>
    </source>
</reference>
<dbReference type="Gene3D" id="1.20.58.120">
    <property type="entry name" value="BAG domain"/>
    <property type="match status" value="1"/>
</dbReference>
<dbReference type="AlphaFoldDB" id="A0A9P6HE03"/>
<dbReference type="InterPro" id="IPR036533">
    <property type="entry name" value="BAG_dom_sf"/>
</dbReference>
<feature type="compositionally biased region" description="Basic and acidic residues" evidence="1">
    <location>
        <begin position="606"/>
        <end position="617"/>
    </location>
</feature>
<evidence type="ECO:0000256" key="1">
    <source>
        <dbReference type="SAM" id="MobiDB-lite"/>
    </source>
</evidence>
<feature type="region of interest" description="Disordered" evidence="1">
    <location>
        <begin position="537"/>
        <end position="617"/>
    </location>
</feature>
<dbReference type="EMBL" id="WIUZ02000007">
    <property type="protein sequence ID" value="KAF9785091.1"/>
    <property type="molecule type" value="Genomic_DNA"/>
</dbReference>
<evidence type="ECO:0008006" key="6">
    <source>
        <dbReference type="Google" id="ProtNLM"/>
    </source>
</evidence>
<keyword evidence="5" id="KW-1185">Reference proteome</keyword>
<dbReference type="GO" id="GO:0051087">
    <property type="term" value="F:protein-folding chaperone binding"/>
    <property type="evidence" value="ECO:0007669"/>
    <property type="project" value="InterPro"/>
</dbReference>
<feature type="compositionally biased region" description="Low complexity" evidence="1">
    <location>
        <begin position="539"/>
        <end position="552"/>
    </location>
</feature>
<feature type="compositionally biased region" description="Basic and acidic residues" evidence="1">
    <location>
        <begin position="243"/>
        <end position="264"/>
    </location>
</feature>
<feature type="domain" description="BAG" evidence="2">
    <location>
        <begin position="386"/>
        <end position="430"/>
    </location>
</feature>
<gene>
    <name evidence="4" type="ORF">BJ322DRAFT_1218799</name>
</gene>
<dbReference type="Pfam" id="PF02179">
    <property type="entry name" value="BAG"/>
    <property type="match status" value="1"/>
</dbReference>
<reference evidence="4" key="1">
    <citation type="journal article" date="2020" name="Nat. Commun.">
        <title>Large-scale genome sequencing of mycorrhizal fungi provides insights into the early evolution of symbiotic traits.</title>
        <authorList>
            <person name="Miyauchi S."/>
            <person name="Kiss E."/>
            <person name="Kuo A."/>
            <person name="Drula E."/>
            <person name="Kohler A."/>
            <person name="Sanchez-Garcia M."/>
            <person name="Morin E."/>
            <person name="Andreopoulos B."/>
            <person name="Barry K.W."/>
            <person name="Bonito G."/>
            <person name="Buee M."/>
            <person name="Carver A."/>
            <person name="Chen C."/>
            <person name="Cichocki N."/>
            <person name="Clum A."/>
            <person name="Culley D."/>
            <person name="Crous P.W."/>
            <person name="Fauchery L."/>
            <person name="Girlanda M."/>
            <person name="Hayes R.D."/>
            <person name="Keri Z."/>
            <person name="LaButti K."/>
            <person name="Lipzen A."/>
            <person name="Lombard V."/>
            <person name="Magnuson J."/>
            <person name="Maillard F."/>
            <person name="Murat C."/>
            <person name="Nolan M."/>
            <person name="Ohm R.A."/>
            <person name="Pangilinan J."/>
            <person name="Pereira M.F."/>
            <person name="Perotto S."/>
            <person name="Peter M."/>
            <person name="Pfister S."/>
            <person name="Riley R."/>
            <person name="Sitrit Y."/>
            <person name="Stielow J.B."/>
            <person name="Szollosi G."/>
            <person name="Zifcakova L."/>
            <person name="Stursova M."/>
            <person name="Spatafora J.W."/>
            <person name="Tedersoo L."/>
            <person name="Vaario L.M."/>
            <person name="Yamada A."/>
            <person name="Yan M."/>
            <person name="Wang P."/>
            <person name="Xu J."/>
            <person name="Bruns T."/>
            <person name="Baldrian P."/>
            <person name="Vilgalys R."/>
            <person name="Dunand C."/>
            <person name="Henrissat B."/>
            <person name="Grigoriev I.V."/>
            <person name="Hibbett D."/>
            <person name="Nagy L.G."/>
            <person name="Martin F.M."/>
        </authorList>
    </citation>
    <scope>NUCLEOTIDE SEQUENCE</scope>
    <source>
        <strain evidence="4">UH-Tt-Lm1</strain>
    </source>
</reference>
<dbReference type="Proteomes" id="UP000736335">
    <property type="component" value="Unassembled WGS sequence"/>
</dbReference>
<organism evidence="4 5">
    <name type="scientific">Thelephora terrestris</name>
    <dbReference type="NCBI Taxonomy" id="56493"/>
    <lineage>
        <taxon>Eukaryota</taxon>
        <taxon>Fungi</taxon>
        <taxon>Dikarya</taxon>
        <taxon>Basidiomycota</taxon>
        <taxon>Agaricomycotina</taxon>
        <taxon>Agaricomycetes</taxon>
        <taxon>Thelephorales</taxon>
        <taxon>Thelephoraceae</taxon>
        <taxon>Thelephora</taxon>
    </lineage>
</organism>
<dbReference type="OrthoDB" id="333905at2759"/>
<comment type="caution">
    <text evidence="4">The sequence shown here is derived from an EMBL/GenBank/DDBJ whole genome shotgun (WGS) entry which is preliminary data.</text>
</comment>
<feature type="region of interest" description="Disordered" evidence="1">
    <location>
        <begin position="225"/>
        <end position="269"/>
    </location>
</feature>
<dbReference type="SUPFAM" id="SSF63491">
    <property type="entry name" value="BAG domain"/>
    <property type="match status" value="1"/>
</dbReference>
<proteinExistence type="predicted"/>
<evidence type="ECO:0000259" key="2">
    <source>
        <dbReference type="Pfam" id="PF02179"/>
    </source>
</evidence>
<evidence type="ECO:0000259" key="3">
    <source>
        <dbReference type="Pfam" id="PF08144"/>
    </source>
</evidence>
<feature type="region of interest" description="Disordered" evidence="1">
    <location>
        <begin position="285"/>
        <end position="314"/>
    </location>
</feature>
<dbReference type="InterPro" id="IPR012959">
    <property type="entry name" value="CPL_dom"/>
</dbReference>